<gene>
    <name evidence="2" type="ORF">L2K70_07580</name>
</gene>
<name>A0ABS9H8B4_9ACTN</name>
<dbReference type="InterPro" id="IPR027417">
    <property type="entry name" value="P-loop_NTPase"/>
</dbReference>
<dbReference type="PANTHER" id="PTHR46844">
    <property type="entry name" value="SLR5058 PROTEIN"/>
    <property type="match status" value="1"/>
</dbReference>
<dbReference type="EMBL" id="JAKJHZ010000005">
    <property type="protein sequence ID" value="MCF6377462.1"/>
    <property type="molecule type" value="Genomic_DNA"/>
</dbReference>
<organism evidence="2 3">
    <name type="scientific">Nocardioides potassii</name>
    <dbReference type="NCBI Taxonomy" id="2911371"/>
    <lineage>
        <taxon>Bacteria</taxon>
        <taxon>Bacillati</taxon>
        <taxon>Actinomycetota</taxon>
        <taxon>Actinomycetes</taxon>
        <taxon>Propionibacteriales</taxon>
        <taxon>Nocardioidaceae</taxon>
        <taxon>Nocardioides</taxon>
    </lineage>
</organism>
<evidence type="ECO:0000259" key="1">
    <source>
        <dbReference type="PROSITE" id="PS50837"/>
    </source>
</evidence>
<protein>
    <submittedName>
        <fullName evidence="2">NACHT domain-containing protein</fullName>
    </submittedName>
</protein>
<comment type="caution">
    <text evidence="2">The sequence shown here is derived from an EMBL/GenBank/DDBJ whole genome shotgun (WGS) entry which is preliminary data.</text>
</comment>
<dbReference type="Pfam" id="PF05729">
    <property type="entry name" value="NACHT"/>
    <property type="match status" value="1"/>
</dbReference>
<dbReference type="Proteomes" id="UP001201161">
    <property type="component" value="Unassembled WGS sequence"/>
</dbReference>
<feature type="domain" description="NACHT" evidence="1">
    <location>
        <begin position="206"/>
        <end position="399"/>
    </location>
</feature>
<dbReference type="Gene3D" id="3.40.50.300">
    <property type="entry name" value="P-loop containing nucleotide triphosphate hydrolases"/>
    <property type="match status" value="1"/>
</dbReference>
<proteinExistence type="predicted"/>
<dbReference type="InterPro" id="IPR007111">
    <property type="entry name" value="NACHT_NTPase"/>
</dbReference>
<evidence type="ECO:0000313" key="3">
    <source>
        <dbReference type="Proteomes" id="UP001201161"/>
    </source>
</evidence>
<evidence type="ECO:0000313" key="2">
    <source>
        <dbReference type="EMBL" id="MCF6377462.1"/>
    </source>
</evidence>
<sequence length="908" mass="102539">MEDEHAEPLVLSGDQVATVNQLLDDPRMSPLIEASCLSRIVLENSNRVSIANEQIESKFLDLSESLLAESNIPRSTARLIWNMLQLQLDRILGEDLRETLTADERNQLLGADSALKVDRDKASKLPSWLVEMLGLATDRDRLVTLKIRGEEVKRQALNKFGNLELRHSPDASDGRALESLYIHRTLQSVDGDLSTSDEILAQTRRRRLVVTGPPGNGKSTLTQHLIATLASSSAGQVPLLLRARESDLDSALLADELTDSIRRLFQDSLIQTSHIEDLLTLGRAVVIFDGLDEILDKAKRQAFVAKIEAFAHQYPLCTILATSRESGYEDAPFSSKLFSKYKLLPFTMEQVEEYSKKWFALDPDGPALATSFLRDSQPVEELVQNPLMLSLLCILYRNRGYIPRNRRAVYKDCADLLFRRWDSMRDIEQPTDHVEHGEDLMEEVALFFFKSQEAQSGVQERQLRDIIAGYLVDSAGVLPAPAKFRAKQFLDFCAGRAWLLGVDGTQGGERIFSFTHRTFMEYFAAEGMVRTNSDASSLADVIIREYQKNPASVLPDLIVMAAEAGTRGRVRDLLEEIKSKEKLIGGKGDGRFLPLRLRIASVLNLQPRHFDLLMVEAFETMGGDWDALSIEVAEALFRLPRNPRARVEAFVLDPAALNLPHDDAIVRKRQDVLLRAWVEHQLTTGESPRGHEWSAVLESCWEQYLLDGQSTDRWIRYYSRFFRHERIAIPTDELTWVWRRESRPAYGPYSMAAIEVIRTGGVGEFDDIVGAFNAQRRPNQLSFGDAYVVAGAVTNSLDTRSEHRIVSAGMKIALTAVMIWWEIHGRYDEFAEVITEAFGFPFAALVGGREQVARADSDLEYIPNAVPSATTSDRKFVRELLREHCGQWAVRWASDDYNFVQSEPRTTY</sequence>
<dbReference type="SUPFAM" id="SSF52540">
    <property type="entry name" value="P-loop containing nucleoside triphosphate hydrolases"/>
    <property type="match status" value="1"/>
</dbReference>
<dbReference type="PROSITE" id="PS50837">
    <property type="entry name" value="NACHT"/>
    <property type="match status" value="1"/>
</dbReference>
<reference evidence="2 3" key="1">
    <citation type="submission" date="2022-01" db="EMBL/GenBank/DDBJ databases">
        <title>Nocardioides sp. nov., an actinomycete isolated from mining soil.</title>
        <authorList>
            <person name="Liu L."/>
        </authorList>
    </citation>
    <scope>NUCLEOTIDE SEQUENCE [LARGE SCALE GENOMIC DNA]</scope>
    <source>
        <strain evidence="2 3">KLBMP 9356</strain>
    </source>
</reference>
<keyword evidence="3" id="KW-1185">Reference proteome</keyword>
<dbReference type="RefSeq" id="WP_236400930.1">
    <property type="nucleotide sequence ID" value="NZ_JAKJHZ010000005.1"/>
</dbReference>
<dbReference type="PANTHER" id="PTHR46844:SF1">
    <property type="entry name" value="SLR5058 PROTEIN"/>
    <property type="match status" value="1"/>
</dbReference>
<accession>A0ABS9H8B4</accession>